<dbReference type="Proteomes" id="UP001614264">
    <property type="component" value="Unassembled WGS sequence"/>
</dbReference>
<name>A0ABW8BLZ5_9ACTN</name>
<proteinExistence type="predicted"/>
<gene>
    <name evidence="1" type="ORF">AB4829_36365</name>
</gene>
<organism evidence="1 2">
    <name type="scientific">Streptomyces salinarius</name>
    <dbReference type="NCBI Taxonomy" id="2762598"/>
    <lineage>
        <taxon>Bacteria</taxon>
        <taxon>Bacillati</taxon>
        <taxon>Actinomycetota</taxon>
        <taxon>Actinomycetes</taxon>
        <taxon>Kitasatosporales</taxon>
        <taxon>Streptomycetaceae</taxon>
        <taxon>Streptomyces</taxon>
    </lineage>
</organism>
<evidence type="ECO:0000313" key="2">
    <source>
        <dbReference type="Proteomes" id="UP001614264"/>
    </source>
</evidence>
<reference evidence="1 2" key="1">
    <citation type="submission" date="2024-07" db="EMBL/GenBank/DDBJ databases">
        <title>Whole genome sequencing of Prodigiosin pigment-producing Streptomyces salinarius isolated from rhizosphere soil of Arachis hypogaea.</title>
        <authorList>
            <person name="Vidhya A."/>
            <person name="Ramya S."/>
        </authorList>
    </citation>
    <scope>NUCLEOTIDE SEQUENCE [LARGE SCALE GENOMIC DNA]</scope>
    <source>
        <strain evidence="1 2">VRMG2420</strain>
    </source>
</reference>
<evidence type="ECO:0000313" key="1">
    <source>
        <dbReference type="EMBL" id="MFI7876054.1"/>
    </source>
</evidence>
<protein>
    <submittedName>
        <fullName evidence="1">Uncharacterized protein</fullName>
    </submittedName>
</protein>
<dbReference type="RefSeq" id="WP_399594991.1">
    <property type="nucleotide sequence ID" value="NZ_JBITPR010000066.1"/>
</dbReference>
<sequence>MDKLIDLLVNATIAFFAWRLTNLSRDRADRAAQKESLRAQADALTVAVLDLRHAAATNRILWEGPAERGRCCIRWRRARPRPSRIPIRR</sequence>
<dbReference type="EMBL" id="JBITPR010000066">
    <property type="protein sequence ID" value="MFI7876054.1"/>
    <property type="molecule type" value="Genomic_DNA"/>
</dbReference>
<accession>A0ABW8BLZ5</accession>
<keyword evidence="2" id="KW-1185">Reference proteome</keyword>
<comment type="caution">
    <text evidence="1">The sequence shown here is derived from an EMBL/GenBank/DDBJ whole genome shotgun (WGS) entry which is preliminary data.</text>
</comment>